<proteinExistence type="predicted"/>
<feature type="transmembrane region" description="Helical" evidence="1">
    <location>
        <begin position="197"/>
        <end position="216"/>
    </location>
</feature>
<keyword evidence="1" id="KW-1133">Transmembrane helix</keyword>
<accession>W7ALC2</accession>
<protein>
    <submittedName>
        <fullName evidence="2">Uncharacterized protein</fullName>
    </submittedName>
</protein>
<dbReference type="AlphaFoldDB" id="W7ALC2"/>
<sequence length="233" mass="27542">MNKQKLIEINKKYIGRITKIYDIINDCFMYNFSRKRVCSFTSNFLFPEASNSFSSEAIDNFDKETVLNLDDKVFNIFLDKNATSRNIVNKYQSVLKNSTTINESCDYVKDLIKGRNLKYFDELETTKYANSDDIYTFSIYVYTATNDEDINRIYKKHPNYISYLTVCKEGDIFDNPDDAKENKNVYHTNPTILSQEMIILLMIFFLFIGFYDLVNISTPRMFEERQLIINKEH</sequence>
<dbReference type="Proteomes" id="UP000030659">
    <property type="component" value="Unassembled WGS sequence"/>
</dbReference>
<evidence type="ECO:0000313" key="3">
    <source>
        <dbReference type="Proteomes" id="UP000030659"/>
    </source>
</evidence>
<keyword evidence="1" id="KW-0472">Membrane</keyword>
<evidence type="ECO:0000313" key="2">
    <source>
        <dbReference type="EMBL" id="EUD74277.1"/>
    </source>
</evidence>
<gene>
    <name evidence="2" type="ORF">YYG_00224</name>
</gene>
<keyword evidence="1" id="KW-0812">Transmembrane</keyword>
<name>W7ALC2_PLAVN</name>
<evidence type="ECO:0000256" key="1">
    <source>
        <dbReference type="SAM" id="Phobius"/>
    </source>
</evidence>
<organism evidence="2 3">
    <name type="scientific">Plasmodium vinckei petteri</name>
    <dbReference type="NCBI Taxonomy" id="138298"/>
    <lineage>
        <taxon>Eukaryota</taxon>
        <taxon>Sar</taxon>
        <taxon>Alveolata</taxon>
        <taxon>Apicomplexa</taxon>
        <taxon>Aconoidasida</taxon>
        <taxon>Haemosporida</taxon>
        <taxon>Plasmodiidae</taxon>
        <taxon>Plasmodium</taxon>
        <taxon>Plasmodium (Vinckeia)</taxon>
    </lineage>
</organism>
<dbReference type="EMBL" id="KI965394">
    <property type="protein sequence ID" value="EUD74277.1"/>
    <property type="molecule type" value="Genomic_DNA"/>
</dbReference>
<reference evidence="2 3" key="1">
    <citation type="submission" date="2013-02" db="EMBL/GenBank/DDBJ databases">
        <title>The Genome Sequence of Plasmodium vinckei petteri CR.</title>
        <authorList>
            <consortium name="The Broad Institute Genome Sequencing Platform"/>
            <consortium name="The Broad Institute Genome Sequencing Center for Infectious Disease"/>
            <person name="Neafsey D."/>
            <person name="Cheeseman I."/>
            <person name="Volkman S."/>
            <person name="Adams J."/>
            <person name="Walker B."/>
            <person name="Young S.K."/>
            <person name="Zeng Q."/>
            <person name="Gargeya S."/>
            <person name="Fitzgerald M."/>
            <person name="Haas B."/>
            <person name="Abouelleil A."/>
            <person name="Alvarado L."/>
            <person name="Arachchi H.M."/>
            <person name="Berlin A.M."/>
            <person name="Chapman S.B."/>
            <person name="Dewar J."/>
            <person name="Goldberg J."/>
            <person name="Griggs A."/>
            <person name="Gujja S."/>
            <person name="Hansen M."/>
            <person name="Howarth C."/>
            <person name="Imamovic A."/>
            <person name="Larimer J."/>
            <person name="McCowan C."/>
            <person name="Murphy C."/>
            <person name="Neiman D."/>
            <person name="Pearson M."/>
            <person name="Priest M."/>
            <person name="Roberts A."/>
            <person name="Saif S."/>
            <person name="Shea T."/>
            <person name="Sisk P."/>
            <person name="Sykes S."/>
            <person name="Wortman J."/>
            <person name="Nusbaum C."/>
            <person name="Birren B."/>
        </authorList>
    </citation>
    <scope>NUCLEOTIDE SEQUENCE [LARGE SCALE GENOMIC DNA]</scope>
    <source>
        <strain evidence="2 3">CR</strain>
    </source>
</reference>
<dbReference type="eggNOG" id="ENOG502QXGX">
    <property type="taxonomic scope" value="Eukaryota"/>
</dbReference>